<dbReference type="Pfam" id="PF01832">
    <property type="entry name" value="Glucosaminidase"/>
    <property type="match status" value="1"/>
</dbReference>
<keyword evidence="9" id="KW-0961">Cell wall biogenesis/degradation</keyword>
<dbReference type="NCBIfam" id="TIGR02541">
    <property type="entry name" value="flagell_FlgJ"/>
    <property type="match status" value="1"/>
</dbReference>
<sequence length="286" mass="30996">MSAPIGLATDARSLEALRSAAAQDPKAAVKEAAKQFEAVFMQQLMKSMRSASLKSDLFDNEGSDLATEMLDSQYATAMSGRPGGLADLIARQLSRHMGGAEAMTPEDLTLRLPPAFKKLPQDIAAPKGGGKQAQFLRQHWDAAQAASRDTGIPAEFILAQAAHESGWGRRDIRRADGSPSFNVFGIKAGASWKGDVAEVTTTEYLGGQPRKVRAKFRAYASAEEAFRDYARLLKNNERYAKVIENAKTARGFAQGLQQAGYATDPQYAAKLTRIINTTLQLQRATT</sequence>
<dbReference type="Gene3D" id="2.10.70.40">
    <property type="entry name" value="peptidoglycan hydrolase"/>
    <property type="match status" value="1"/>
</dbReference>
<protein>
    <recommendedName>
        <fullName evidence="5">Peptidoglycan hydrolase FlgJ</fullName>
    </recommendedName>
    <alternativeName>
        <fullName evidence="10">Muramidase FlgJ</fullName>
    </alternativeName>
</protein>
<dbReference type="SUPFAM" id="SSF53955">
    <property type="entry name" value="Lysozyme-like"/>
    <property type="match status" value="1"/>
</dbReference>
<evidence type="ECO:0000256" key="3">
    <source>
        <dbReference type="ARBA" id="ARBA00006880"/>
    </source>
</evidence>
<dbReference type="Proteomes" id="UP001163266">
    <property type="component" value="Chromosome"/>
</dbReference>
<keyword evidence="6" id="KW-0574">Periplasm</keyword>
<dbReference type="Pfam" id="PF10135">
    <property type="entry name" value="Rod-binding"/>
    <property type="match status" value="1"/>
</dbReference>
<keyword evidence="7 12" id="KW-0378">Hydrolase</keyword>
<proteinExistence type="inferred from homology"/>
<evidence type="ECO:0000313" key="13">
    <source>
        <dbReference type="Proteomes" id="UP001163266"/>
    </source>
</evidence>
<comment type="similarity">
    <text evidence="3">In the N-terminal section; belongs to the FlgJ family.</text>
</comment>
<dbReference type="RefSeq" id="WP_264893522.1">
    <property type="nucleotide sequence ID" value="NZ_CP110257.1"/>
</dbReference>
<keyword evidence="12" id="KW-0282">Flagellum</keyword>
<organism evidence="12 13">
    <name type="scientific">Caldimonas aquatica</name>
    <dbReference type="NCBI Taxonomy" id="376175"/>
    <lineage>
        <taxon>Bacteria</taxon>
        <taxon>Pseudomonadati</taxon>
        <taxon>Pseudomonadota</taxon>
        <taxon>Betaproteobacteria</taxon>
        <taxon>Burkholderiales</taxon>
        <taxon>Sphaerotilaceae</taxon>
        <taxon>Caldimonas</taxon>
    </lineage>
</organism>
<dbReference type="InterPro" id="IPR051056">
    <property type="entry name" value="Glycosyl_Hydrolase_73"/>
</dbReference>
<reference evidence="12" key="1">
    <citation type="submission" date="2022-10" db="EMBL/GenBank/DDBJ databases">
        <title>Complete genome sequence of Schlegelella aquatica LMG 23380.</title>
        <authorList>
            <person name="Musilova J."/>
            <person name="Kourilova X."/>
            <person name="Bezdicek M."/>
            <person name="Hermankova K."/>
            <person name="Obruca S."/>
            <person name="Sedlar K."/>
        </authorList>
    </citation>
    <scope>NUCLEOTIDE SEQUENCE</scope>
    <source>
        <strain evidence="12">LMG 23380</strain>
    </source>
</reference>
<dbReference type="PANTHER" id="PTHR33308:SF9">
    <property type="entry name" value="PEPTIDOGLYCAN HYDROLASE FLGJ"/>
    <property type="match status" value="1"/>
</dbReference>
<dbReference type="GO" id="GO:0016787">
    <property type="term" value="F:hydrolase activity"/>
    <property type="evidence" value="ECO:0007669"/>
    <property type="project" value="UniProtKB-KW"/>
</dbReference>
<evidence type="ECO:0000259" key="11">
    <source>
        <dbReference type="SMART" id="SM00047"/>
    </source>
</evidence>
<evidence type="ECO:0000256" key="6">
    <source>
        <dbReference type="ARBA" id="ARBA00022764"/>
    </source>
</evidence>
<name>A0ABY6MUR7_9BURK</name>
<dbReference type="Gene3D" id="1.10.530.10">
    <property type="match status" value="2"/>
</dbReference>
<comment type="subcellular location">
    <subcellularLocation>
        <location evidence="2">Periplasm</location>
    </subcellularLocation>
</comment>
<feature type="domain" description="Mannosyl-glycoprotein endo-beta-N-acetylglucosamidase-like" evidence="11">
    <location>
        <begin position="124"/>
        <end position="285"/>
    </location>
</feature>
<dbReference type="InterPro" id="IPR023346">
    <property type="entry name" value="Lysozyme-like_dom_sf"/>
</dbReference>
<evidence type="ECO:0000256" key="7">
    <source>
        <dbReference type="ARBA" id="ARBA00022801"/>
    </source>
</evidence>
<keyword evidence="12" id="KW-0969">Cilium</keyword>
<evidence type="ECO:0000256" key="5">
    <source>
        <dbReference type="ARBA" id="ARBA00013433"/>
    </source>
</evidence>
<dbReference type="SMART" id="SM00047">
    <property type="entry name" value="LYZ2"/>
    <property type="match status" value="1"/>
</dbReference>
<dbReference type="EMBL" id="CP110257">
    <property type="protein sequence ID" value="UZD55768.1"/>
    <property type="molecule type" value="Genomic_DNA"/>
</dbReference>
<evidence type="ECO:0000313" key="12">
    <source>
        <dbReference type="EMBL" id="UZD55768.1"/>
    </source>
</evidence>
<comment type="function">
    <text evidence="1">Flagellum-specific muramidase which hydrolyzes the peptidoglycan layer to assemble the rod structure in the periplasmic space.</text>
</comment>
<evidence type="ECO:0000256" key="4">
    <source>
        <dbReference type="ARBA" id="ARBA00007974"/>
    </source>
</evidence>
<keyword evidence="12" id="KW-0966">Cell projection</keyword>
<keyword evidence="13" id="KW-1185">Reference proteome</keyword>
<dbReference type="PANTHER" id="PTHR33308">
    <property type="entry name" value="PEPTIDOGLYCAN HYDROLASE FLGJ"/>
    <property type="match status" value="1"/>
</dbReference>
<accession>A0ABY6MUR7</accession>
<evidence type="ECO:0000256" key="10">
    <source>
        <dbReference type="ARBA" id="ARBA00030835"/>
    </source>
</evidence>
<gene>
    <name evidence="12" type="primary">flgJ</name>
    <name evidence="12" type="ORF">OMP39_04090</name>
</gene>
<dbReference type="PRINTS" id="PR01002">
    <property type="entry name" value="FLGFLGJ"/>
</dbReference>
<evidence type="ECO:0000256" key="2">
    <source>
        <dbReference type="ARBA" id="ARBA00004418"/>
    </source>
</evidence>
<dbReference type="InterPro" id="IPR013377">
    <property type="entry name" value="FlgJ"/>
</dbReference>
<dbReference type="InterPro" id="IPR019301">
    <property type="entry name" value="Flagellar_prot_FlgJ_N"/>
</dbReference>
<evidence type="ECO:0000256" key="9">
    <source>
        <dbReference type="ARBA" id="ARBA00023316"/>
    </source>
</evidence>
<comment type="similarity">
    <text evidence="4">In the C-terminal section; belongs to the glycosyl hydrolase 73 family.</text>
</comment>
<keyword evidence="8" id="KW-0326">Glycosidase</keyword>
<evidence type="ECO:0000256" key="8">
    <source>
        <dbReference type="ARBA" id="ARBA00023295"/>
    </source>
</evidence>
<dbReference type="InterPro" id="IPR002901">
    <property type="entry name" value="MGlyc_endo_b_GlcNAc-like_dom"/>
</dbReference>
<evidence type="ECO:0000256" key="1">
    <source>
        <dbReference type="ARBA" id="ARBA00002954"/>
    </source>
</evidence>